<dbReference type="SUPFAM" id="SSF52833">
    <property type="entry name" value="Thioredoxin-like"/>
    <property type="match status" value="1"/>
</dbReference>
<feature type="transmembrane region" description="Helical" evidence="10">
    <location>
        <begin position="59"/>
        <end position="82"/>
    </location>
</feature>
<evidence type="ECO:0000256" key="4">
    <source>
        <dbReference type="ARBA" id="ARBA00022719"/>
    </source>
</evidence>
<dbReference type="Gene3D" id="3.40.30.10">
    <property type="entry name" value="Glutaredoxin"/>
    <property type="match status" value="1"/>
</dbReference>
<feature type="transmembrane region" description="Helical" evidence="10">
    <location>
        <begin position="161"/>
        <end position="181"/>
    </location>
</feature>
<keyword evidence="6" id="KW-0560">Oxidoreductase</keyword>
<dbReference type="InterPro" id="IPR036249">
    <property type="entry name" value="Thioredoxin-like_sf"/>
</dbReference>
<evidence type="ECO:0000259" key="11">
    <source>
        <dbReference type="SMART" id="SM00756"/>
    </source>
</evidence>
<comment type="caution">
    <text evidence="12">The sequence shown here is derived from an EMBL/GenBank/DDBJ whole genome shotgun (WGS) entry which is preliminary data.</text>
</comment>
<proteinExistence type="inferred from homology"/>
<evidence type="ECO:0000256" key="9">
    <source>
        <dbReference type="ARBA" id="ARBA00023284"/>
    </source>
</evidence>
<reference evidence="12 13" key="1">
    <citation type="submission" date="2022-04" db="EMBL/GenBank/DDBJ databases">
        <title>Positive selection, recombination, and allopatry shape intraspecific diversity of widespread and dominant cyanobacteria.</title>
        <authorList>
            <person name="Wei J."/>
            <person name="Shu W."/>
            <person name="Hu C."/>
        </authorList>
    </citation>
    <scope>NUCLEOTIDE SEQUENCE [LARGE SCALE GENOMIC DNA]</scope>
    <source>
        <strain evidence="12 13">GB2-A5</strain>
    </source>
</reference>
<dbReference type="Gene3D" id="1.20.1440.130">
    <property type="entry name" value="VKOR domain"/>
    <property type="match status" value="1"/>
</dbReference>
<feature type="transmembrane region" description="Helical" evidence="10">
    <location>
        <begin position="128"/>
        <end position="149"/>
    </location>
</feature>
<evidence type="ECO:0000256" key="10">
    <source>
        <dbReference type="SAM" id="Phobius"/>
    </source>
</evidence>
<comment type="similarity">
    <text evidence="2">Belongs to the VKOR family.</text>
</comment>
<evidence type="ECO:0000313" key="13">
    <source>
        <dbReference type="Proteomes" id="UP001442494"/>
    </source>
</evidence>
<evidence type="ECO:0000256" key="2">
    <source>
        <dbReference type="ARBA" id="ARBA00006214"/>
    </source>
</evidence>
<dbReference type="Proteomes" id="UP001442494">
    <property type="component" value="Unassembled WGS sequence"/>
</dbReference>
<keyword evidence="9" id="KW-0676">Redox-active center</keyword>
<keyword evidence="5 10" id="KW-1133">Transmembrane helix</keyword>
<dbReference type="Pfam" id="PF07884">
    <property type="entry name" value="VKOR"/>
    <property type="match status" value="1"/>
</dbReference>
<dbReference type="PANTHER" id="PTHR34573:SF1">
    <property type="entry name" value="VITAMIN K EPOXIDE REDUCTASE DOMAIN-CONTAINING PROTEIN"/>
    <property type="match status" value="1"/>
</dbReference>
<dbReference type="InterPro" id="IPR012932">
    <property type="entry name" value="VKOR"/>
</dbReference>
<evidence type="ECO:0000256" key="8">
    <source>
        <dbReference type="ARBA" id="ARBA00023157"/>
    </source>
</evidence>
<protein>
    <submittedName>
        <fullName evidence="12">Vitamin K epoxide reductase family protein</fullName>
    </submittedName>
</protein>
<dbReference type="RefSeq" id="WP_190424275.1">
    <property type="nucleotide sequence ID" value="NZ_JAMPKK010000001.1"/>
</dbReference>
<name>A0ABV0JHM0_9CYAN</name>
<keyword evidence="13" id="KW-1185">Reference proteome</keyword>
<evidence type="ECO:0000256" key="3">
    <source>
        <dbReference type="ARBA" id="ARBA00022692"/>
    </source>
</evidence>
<sequence length="325" mass="34788">MSRRRSTPWIHRWSRLLIAAIALLGALVTGYLTVVKLTGGAAACPTTGCEQVLSSPYATVFGVPLTLFGLLAYIGMAAFALAPMAVNPAEKKDLHSKLDNWTWLLLFAGGTAMTIFSGYLLYLLAFEIKAVCLYCLASALFSFSLLVLTLIGRAWEDIGQLFFTGIVVGMVALIGTLGVYASTKSSLATNPIAPNQDPSAILNPVGSPQPGIGWEVTTKSGPAEIALARHLNQIGAKMYSAYWCPHCYQQKQLFGKEGFNELGLVECAADGKNAQPDACVSAGIKSYPTWQIKGQPVAGVQSLEKLADLSGYQGPRNFNYSWPAP</sequence>
<keyword evidence="8" id="KW-1015">Disulfide bond</keyword>
<dbReference type="EMBL" id="JAMPKK010000001">
    <property type="protein sequence ID" value="MEP0862945.1"/>
    <property type="molecule type" value="Genomic_DNA"/>
</dbReference>
<dbReference type="InterPro" id="IPR038354">
    <property type="entry name" value="VKOR_sf"/>
</dbReference>
<evidence type="ECO:0000313" key="12">
    <source>
        <dbReference type="EMBL" id="MEP0862945.1"/>
    </source>
</evidence>
<dbReference type="CDD" id="cd12916">
    <property type="entry name" value="VKOR_1"/>
    <property type="match status" value="1"/>
</dbReference>
<keyword evidence="3 10" id="KW-0812">Transmembrane</keyword>
<dbReference type="SMART" id="SM00756">
    <property type="entry name" value="VKc"/>
    <property type="match status" value="1"/>
</dbReference>
<accession>A0ABV0JHM0</accession>
<dbReference type="InterPro" id="IPR044698">
    <property type="entry name" value="VKOR/LTO1"/>
</dbReference>
<evidence type="ECO:0000256" key="7">
    <source>
        <dbReference type="ARBA" id="ARBA00023136"/>
    </source>
</evidence>
<evidence type="ECO:0000256" key="1">
    <source>
        <dbReference type="ARBA" id="ARBA00004141"/>
    </source>
</evidence>
<keyword evidence="4" id="KW-0874">Quinone</keyword>
<comment type="subcellular location">
    <subcellularLocation>
        <location evidence="1">Membrane</location>
        <topology evidence="1">Multi-pass membrane protein</topology>
    </subcellularLocation>
</comment>
<gene>
    <name evidence="12" type="ORF">NDI37_00420</name>
</gene>
<evidence type="ECO:0000256" key="6">
    <source>
        <dbReference type="ARBA" id="ARBA00023002"/>
    </source>
</evidence>
<dbReference type="PANTHER" id="PTHR34573">
    <property type="entry name" value="VKC DOMAIN-CONTAINING PROTEIN"/>
    <property type="match status" value="1"/>
</dbReference>
<organism evidence="12 13">
    <name type="scientific">Funiculus sociatus GB2-A5</name>
    <dbReference type="NCBI Taxonomy" id="2933946"/>
    <lineage>
        <taxon>Bacteria</taxon>
        <taxon>Bacillati</taxon>
        <taxon>Cyanobacteriota</taxon>
        <taxon>Cyanophyceae</taxon>
        <taxon>Coleofasciculales</taxon>
        <taxon>Coleofasciculaceae</taxon>
        <taxon>Funiculus</taxon>
    </lineage>
</organism>
<feature type="domain" description="Vitamin K epoxide reductase" evidence="11">
    <location>
        <begin position="11"/>
        <end position="153"/>
    </location>
</feature>
<evidence type="ECO:0000256" key="5">
    <source>
        <dbReference type="ARBA" id="ARBA00022989"/>
    </source>
</evidence>
<keyword evidence="7 10" id="KW-0472">Membrane</keyword>
<feature type="transmembrane region" description="Helical" evidence="10">
    <location>
        <begin position="103"/>
        <end position="122"/>
    </location>
</feature>